<reference evidence="2 3" key="1">
    <citation type="journal article" date="2023" name="Mol. Ecol. Resour.">
        <title>Chromosome-level genome assembly of a triploid poplar Populus alba 'Berolinensis'.</title>
        <authorList>
            <person name="Chen S."/>
            <person name="Yu Y."/>
            <person name="Wang X."/>
            <person name="Wang S."/>
            <person name="Zhang T."/>
            <person name="Zhou Y."/>
            <person name="He R."/>
            <person name="Meng N."/>
            <person name="Wang Y."/>
            <person name="Liu W."/>
            <person name="Liu Z."/>
            <person name="Liu J."/>
            <person name="Guo Q."/>
            <person name="Huang H."/>
            <person name="Sederoff R.R."/>
            <person name="Wang G."/>
            <person name="Qu G."/>
            <person name="Chen S."/>
        </authorList>
    </citation>
    <scope>NUCLEOTIDE SEQUENCE [LARGE SCALE GENOMIC DNA]</scope>
    <source>
        <strain evidence="2">SC-2020</strain>
    </source>
</reference>
<sequence>MISTSSTSANTQSTGIKGLILKPQKDVISFHYEQRHILLVSFTLRIAHGKTVTQVTLAIIKDKPAPSTPTAPPSGFSTGSGVRSDCC</sequence>
<feature type="region of interest" description="Disordered" evidence="1">
    <location>
        <begin position="63"/>
        <end position="87"/>
    </location>
</feature>
<evidence type="ECO:0000313" key="2">
    <source>
        <dbReference type="EMBL" id="KAJ6968561.1"/>
    </source>
</evidence>
<dbReference type="EMBL" id="JAQIZT010000016">
    <property type="protein sequence ID" value="KAJ6968561.1"/>
    <property type="molecule type" value="Genomic_DNA"/>
</dbReference>
<protein>
    <submittedName>
        <fullName evidence="2">Uncharacterized protein</fullName>
    </submittedName>
</protein>
<evidence type="ECO:0000313" key="3">
    <source>
        <dbReference type="Proteomes" id="UP001164929"/>
    </source>
</evidence>
<comment type="caution">
    <text evidence="2">The sequence shown here is derived from an EMBL/GenBank/DDBJ whole genome shotgun (WGS) entry which is preliminary data.</text>
</comment>
<name>A0AAD6LJY8_9ROSI</name>
<accession>A0AAD6LJY8</accession>
<dbReference type="Proteomes" id="UP001164929">
    <property type="component" value="Chromosome 16"/>
</dbReference>
<keyword evidence="3" id="KW-1185">Reference proteome</keyword>
<organism evidence="2 3">
    <name type="scientific">Populus alba x Populus x berolinensis</name>
    <dbReference type="NCBI Taxonomy" id="444605"/>
    <lineage>
        <taxon>Eukaryota</taxon>
        <taxon>Viridiplantae</taxon>
        <taxon>Streptophyta</taxon>
        <taxon>Embryophyta</taxon>
        <taxon>Tracheophyta</taxon>
        <taxon>Spermatophyta</taxon>
        <taxon>Magnoliopsida</taxon>
        <taxon>eudicotyledons</taxon>
        <taxon>Gunneridae</taxon>
        <taxon>Pentapetalae</taxon>
        <taxon>rosids</taxon>
        <taxon>fabids</taxon>
        <taxon>Malpighiales</taxon>
        <taxon>Salicaceae</taxon>
        <taxon>Saliceae</taxon>
        <taxon>Populus</taxon>
    </lineage>
</organism>
<proteinExistence type="predicted"/>
<gene>
    <name evidence="2" type="ORF">NC653_036522</name>
</gene>
<evidence type="ECO:0000256" key="1">
    <source>
        <dbReference type="SAM" id="MobiDB-lite"/>
    </source>
</evidence>
<dbReference type="AlphaFoldDB" id="A0AAD6LJY8"/>